<dbReference type="PANTHER" id="PTHR37539:SF1">
    <property type="entry name" value="ER-BOUND OXYGENASE MPAB_MPAB'_RUBBER OXYGENASE CATALYTIC DOMAIN-CONTAINING PROTEIN"/>
    <property type="match status" value="1"/>
</dbReference>
<dbReference type="InterPro" id="IPR037473">
    <property type="entry name" value="Lcp-like"/>
</dbReference>
<organism evidence="1 2">
    <name type="scientific">Pelagibaculum spongiae</name>
    <dbReference type="NCBI Taxonomy" id="2080658"/>
    <lineage>
        <taxon>Bacteria</taxon>
        <taxon>Pseudomonadati</taxon>
        <taxon>Pseudomonadota</taxon>
        <taxon>Gammaproteobacteria</taxon>
        <taxon>Oceanospirillales</taxon>
        <taxon>Pelagibaculum</taxon>
    </lineage>
</organism>
<sequence length="493" mass="56617">MPANIIEYFGLAVHNQQALKIIKKARQTVTSAFNDHPYNFYRKQQPEQPLRPAPAVSASYSSLYEGYRQMLFSDTGYWMKTSSAAFRPWKKRIDQWVDAEWEGDWVGDQLALWVKKQKDGSGRRLFEQALENGIDSVDQPPEIMKEFFEQVDATPKLFDLEKAQKGADLLADMSPAIHYMANTSLIWVSSSIGPVSRMVGATGRFFDVENSLSRFVETSSYVVGDVSSADVFQRFSKSLKTGVRVRLMHSQIRNQVIKVENQPDIMDFDQRGHPMSMRISTTGGMMFSLFCLWFSASLGARYSREDYESCCELARVISYINGIDYHLLPKDLDECCLYIDHSLSMCEGVTPFTEQLNQAFYFGIPQLLAKRQRSKLMQKLAPLPQGFLNGINQWAYGDEIFELMPGMPKQAWWSMPLFSIIKQVRGLYLLIDRNIPGHSLRQQRRRIKHRAFSNKKFVWLVAKLMKRDGSDEVKMTYDSHDHSTAKDLKSANS</sequence>
<name>A0A2V1H4G4_9GAMM</name>
<dbReference type="EMBL" id="QDDL01000001">
    <property type="protein sequence ID" value="PVZ72087.1"/>
    <property type="molecule type" value="Genomic_DNA"/>
</dbReference>
<protein>
    <submittedName>
        <fullName evidence="1">Uncharacterized protein</fullName>
    </submittedName>
</protein>
<proteinExistence type="predicted"/>
<dbReference type="Proteomes" id="UP000244906">
    <property type="component" value="Unassembled WGS sequence"/>
</dbReference>
<reference evidence="1 2" key="1">
    <citation type="submission" date="2018-04" db="EMBL/GenBank/DDBJ databases">
        <title>Thalassorhabdus spongiae gen. nov., sp. nov., isolated from a marine sponge in South-West Iceland.</title>
        <authorList>
            <person name="Knobloch S."/>
            <person name="Daussin A."/>
            <person name="Johannsson R."/>
            <person name="Marteinsson V.T."/>
        </authorList>
    </citation>
    <scope>NUCLEOTIDE SEQUENCE [LARGE SCALE GENOMIC DNA]</scope>
    <source>
        <strain evidence="1 2">Hp12</strain>
    </source>
</reference>
<dbReference type="PANTHER" id="PTHR37539">
    <property type="entry name" value="SECRETED PROTEIN-RELATED"/>
    <property type="match status" value="1"/>
</dbReference>
<keyword evidence="2" id="KW-1185">Reference proteome</keyword>
<accession>A0A2V1H4G4</accession>
<evidence type="ECO:0000313" key="1">
    <source>
        <dbReference type="EMBL" id="PVZ72087.1"/>
    </source>
</evidence>
<gene>
    <name evidence="1" type="ORF">DC094_03450</name>
</gene>
<evidence type="ECO:0000313" key="2">
    <source>
        <dbReference type="Proteomes" id="UP000244906"/>
    </source>
</evidence>
<comment type="caution">
    <text evidence="1">The sequence shown here is derived from an EMBL/GenBank/DDBJ whole genome shotgun (WGS) entry which is preliminary data.</text>
</comment>
<dbReference type="AlphaFoldDB" id="A0A2V1H4G4"/>